<reference evidence="1 2" key="1">
    <citation type="submission" date="2016-12" db="EMBL/GenBank/DDBJ databases">
        <authorList>
            <person name="Song W.-J."/>
            <person name="Kurnit D.M."/>
        </authorList>
    </citation>
    <scope>NUCLEOTIDE SEQUENCE [LARGE SCALE GENOMIC DNA]</scope>
    <source>
        <strain evidence="1 2">DSM 18488</strain>
    </source>
</reference>
<dbReference type="STRING" id="1121416.SAMN02745220_04048"/>
<protein>
    <submittedName>
        <fullName evidence="1">Uncharacterized protein</fullName>
    </submittedName>
</protein>
<gene>
    <name evidence="1" type="ORF">SAMN02745220_04048</name>
</gene>
<proteinExistence type="predicted"/>
<keyword evidence="2" id="KW-1185">Reference proteome</keyword>
<evidence type="ECO:0000313" key="2">
    <source>
        <dbReference type="Proteomes" id="UP000184603"/>
    </source>
</evidence>
<name>A0A1M7YG35_9BACT</name>
<sequence>MNGLKANLRNNQAEVSRLSYYLFKGGKINDQHLTCAEKRAAKKGR</sequence>
<dbReference type="Proteomes" id="UP000184603">
    <property type="component" value="Unassembled WGS sequence"/>
</dbReference>
<accession>A0A1M7YG35</accession>
<evidence type="ECO:0000313" key="1">
    <source>
        <dbReference type="EMBL" id="SHO51529.1"/>
    </source>
</evidence>
<organism evidence="1 2">
    <name type="scientific">Desulfopila aestuarii DSM 18488</name>
    <dbReference type="NCBI Taxonomy" id="1121416"/>
    <lineage>
        <taxon>Bacteria</taxon>
        <taxon>Pseudomonadati</taxon>
        <taxon>Thermodesulfobacteriota</taxon>
        <taxon>Desulfobulbia</taxon>
        <taxon>Desulfobulbales</taxon>
        <taxon>Desulfocapsaceae</taxon>
        <taxon>Desulfopila</taxon>
    </lineage>
</organism>
<dbReference type="AlphaFoldDB" id="A0A1M7YG35"/>
<dbReference type="EMBL" id="FRFE01000026">
    <property type="protein sequence ID" value="SHO51529.1"/>
    <property type="molecule type" value="Genomic_DNA"/>
</dbReference>